<dbReference type="InterPro" id="IPR007630">
    <property type="entry name" value="RNA_pol_sigma70_r4"/>
</dbReference>
<evidence type="ECO:0000256" key="5">
    <source>
        <dbReference type="ARBA" id="ARBA00023163"/>
    </source>
</evidence>
<dbReference type="InterPro" id="IPR013324">
    <property type="entry name" value="RNA_pol_sigma_r3/r4-like"/>
</dbReference>
<evidence type="ECO:0000313" key="9">
    <source>
        <dbReference type="Proteomes" id="UP000601099"/>
    </source>
</evidence>
<keyword evidence="4" id="KW-0238">DNA-binding</keyword>
<dbReference type="SUPFAM" id="SSF88659">
    <property type="entry name" value="Sigma3 and sigma4 domains of RNA polymerase sigma factors"/>
    <property type="match status" value="1"/>
</dbReference>
<evidence type="ECO:0000259" key="6">
    <source>
        <dbReference type="Pfam" id="PF04542"/>
    </source>
</evidence>
<comment type="caution">
    <text evidence="8">The sequence shown here is derived from an EMBL/GenBank/DDBJ whole genome shotgun (WGS) entry which is preliminary data.</text>
</comment>
<evidence type="ECO:0000313" key="8">
    <source>
        <dbReference type="EMBL" id="MBG8554751.1"/>
    </source>
</evidence>
<feature type="domain" description="RNA polymerase sigma-70 region 4" evidence="7">
    <location>
        <begin position="131"/>
        <end position="178"/>
    </location>
</feature>
<dbReference type="Gene3D" id="1.10.1740.10">
    <property type="match status" value="1"/>
</dbReference>
<comment type="similarity">
    <text evidence="1">Belongs to the sigma-70 factor family. ECF subfamily.</text>
</comment>
<dbReference type="InterPro" id="IPR013325">
    <property type="entry name" value="RNA_pol_sigma_r2"/>
</dbReference>
<gene>
    <name evidence="8" type="ORF">I5L79_14435</name>
</gene>
<dbReference type="Pfam" id="PF04542">
    <property type="entry name" value="Sigma70_r2"/>
    <property type="match status" value="1"/>
</dbReference>
<dbReference type="InterPro" id="IPR007627">
    <property type="entry name" value="RNA_pol_sigma70_r2"/>
</dbReference>
<name>A0ABS0L3V3_9BACT</name>
<evidence type="ECO:0000256" key="3">
    <source>
        <dbReference type="ARBA" id="ARBA00023082"/>
    </source>
</evidence>
<protein>
    <submittedName>
        <fullName evidence="8">RNA polymerase sigma factor</fullName>
    </submittedName>
</protein>
<evidence type="ECO:0000256" key="1">
    <source>
        <dbReference type="ARBA" id="ARBA00010641"/>
    </source>
</evidence>
<dbReference type="EMBL" id="JADWYK010000008">
    <property type="protein sequence ID" value="MBG8554751.1"/>
    <property type="molecule type" value="Genomic_DNA"/>
</dbReference>
<dbReference type="PANTHER" id="PTHR43133">
    <property type="entry name" value="RNA POLYMERASE ECF-TYPE SIGMA FACTO"/>
    <property type="match status" value="1"/>
</dbReference>
<evidence type="ECO:0000256" key="2">
    <source>
        <dbReference type="ARBA" id="ARBA00023015"/>
    </source>
</evidence>
<accession>A0ABS0L3V3</accession>
<keyword evidence="9" id="KW-1185">Reference proteome</keyword>
<dbReference type="NCBIfam" id="TIGR02937">
    <property type="entry name" value="sigma70-ECF"/>
    <property type="match status" value="1"/>
</dbReference>
<keyword evidence="2" id="KW-0805">Transcription regulation</keyword>
<feature type="domain" description="RNA polymerase sigma-70 region 2" evidence="6">
    <location>
        <begin position="31"/>
        <end position="96"/>
    </location>
</feature>
<evidence type="ECO:0000256" key="4">
    <source>
        <dbReference type="ARBA" id="ARBA00023125"/>
    </source>
</evidence>
<keyword evidence="5" id="KW-0804">Transcription</keyword>
<sequence length="185" mass="21336">MPSILSNPSAVEAQLVERLYARDEAAMTFFYTNYRVALHRVILRIVKSPELAEDVLQESMLKFWQSFAYYDATRSRLFTWALTICQHQAIDTLRLRANRQWAKSTDITECAPARQLVTPAASMLSADLATCLARLKPIYQEVLQYRLQQQMTLEEIAEFLDMPVGTVKNRSRVAMRSLLLIWQSS</sequence>
<dbReference type="SUPFAM" id="SSF88946">
    <property type="entry name" value="Sigma2 domain of RNA polymerase sigma factors"/>
    <property type="match status" value="1"/>
</dbReference>
<dbReference type="Pfam" id="PF04545">
    <property type="entry name" value="Sigma70_r4"/>
    <property type="match status" value="1"/>
</dbReference>
<evidence type="ECO:0000259" key="7">
    <source>
        <dbReference type="Pfam" id="PF04545"/>
    </source>
</evidence>
<dbReference type="Gene3D" id="1.10.10.10">
    <property type="entry name" value="Winged helix-like DNA-binding domain superfamily/Winged helix DNA-binding domain"/>
    <property type="match status" value="1"/>
</dbReference>
<dbReference type="PANTHER" id="PTHR43133:SF62">
    <property type="entry name" value="RNA POLYMERASE SIGMA FACTOR SIGZ"/>
    <property type="match status" value="1"/>
</dbReference>
<dbReference type="RefSeq" id="WP_196955766.1">
    <property type="nucleotide sequence ID" value="NZ_JADWYK010000008.1"/>
</dbReference>
<dbReference type="InterPro" id="IPR036388">
    <property type="entry name" value="WH-like_DNA-bd_sf"/>
</dbReference>
<proteinExistence type="inferred from homology"/>
<organism evidence="8 9">
    <name type="scientific">Hymenobacter guriensis</name>
    <dbReference type="NCBI Taxonomy" id="2793065"/>
    <lineage>
        <taxon>Bacteria</taxon>
        <taxon>Pseudomonadati</taxon>
        <taxon>Bacteroidota</taxon>
        <taxon>Cytophagia</taxon>
        <taxon>Cytophagales</taxon>
        <taxon>Hymenobacteraceae</taxon>
        <taxon>Hymenobacter</taxon>
    </lineage>
</organism>
<dbReference type="InterPro" id="IPR039425">
    <property type="entry name" value="RNA_pol_sigma-70-like"/>
</dbReference>
<dbReference type="Proteomes" id="UP000601099">
    <property type="component" value="Unassembled WGS sequence"/>
</dbReference>
<dbReference type="InterPro" id="IPR014284">
    <property type="entry name" value="RNA_pol_sigma-70_dom"/>
</dbReference>
<reference evidence="8 9" key="1">
    <citation type="submission" date="2020-11" db="EMBL/GenBank/DDBJ databases">
        <title>Hymenobacter sp.</title>
        <authorList>
            <person name="Kim M.K."/>
        </authorList>
    </citation>
    <scope>NUCLEOTIDE SEQUENCE [LARGE SCALE GENOMIC DNA]</scope>
    <source>
        <strain evidence="8 9">BT594</strain>
    </source>
</reference>
<keyword evidence="3" id="KW-0731">Sigma factor</keyword>